<accession>A0A9J5YW72</accession>
<name>A0A9J5YW72_SOLCO</name>
<dbReference type="OrthoDB" id="1323175at2759"/>
<reference evidence="1 2" key="1">
    <citation type="submission" date="2020-09" db="EMBL/GenBank/DDBJ databases">
        <title>De no assembly of potato wild relative species, Solanum commersonii.</title>
        <authorList>
            <person name="Cho K."/>
        </authorList>
    </citation>
    <scope>NUCLEOTIDE SEQUENCE [LARGE SCALE GENOMIC DNA]</scope>
    <source>
        <strain evidence="1">LZ3.2</strain>
        <tissue evidence="1">Leaf</tissue>
    </source>
</reference>
<keyword evidence="2" id="KW-1185">Reference proteome</keyword>
<comment type="caution">
    <text evidence="1">The sequence shown here is derived from an EMBL/GenBank/DDBJ whole genome shotgun (WGS) entry which is preliminary data.</text>
</comment>
<evidence type="ECO:0000313" key="2">
    <source>
        <dbReference type="Proteomes" id="UP000824120"/>
    </source>
</evidence>
<proteinExistence type="predicted"/>
<protein>
    <submittedName>
        <fullName evidence="1">Uncharacterized protein</fullName>
    </submittedName>
</protein>
<gene>
    <name evidence="1" type="ORF">H5410_026142</name>
</gene>
<dbReference type="EMBL" id="JACXVP010000005">
    <property type="protein sequence ID" value="KAG5604650.1"/>
    <property type="molecule type" value="Genomic_DNA"/>
</dbReference>
<dbReference type="Proteomes" id="UP000824120">
    <property type="component" value="Chromosome 5"/>
</dbReference>
<dbReference type="AlphaFoldDB" id="A0A9J5YW72"/>
<organism evidence="1 2">
    <name type="scientific">Solanum commersonii</name>
    <name type="common">Commerson's wild potato</name>
    <name type="synonym">Commerson's nightshade</name>
    <dbReference type="NCBI Taxonomy" id="4109"/>
    <lineage>
        <taxon>Eukaryota</taxon>
        <taxon>Viridiplantae</taxon>
        <taxon>Streptophyta</taxon>
        <taxon>Embryophyta</taxon>
        <taxon>Tracheophyta</taxon>
        <taxon>Spermatophyta</taxon>
        <taxon>Magnoliopsida</taxon>
        <taxon>eudicotyledons</taxon>
        <taxon>Gunneridae</taxon>
        <taxon>Pentapetalae</taxon>
        <taxon>asterids</taxon>
        <taxon>lamiids</taxon>
        <taxon>Solanales</taxon>
        <taxon>Solanaceae</taxon>
        <taxon>Solanoideae</taxon>
        <taxon>Solaneae</taxon>
        <taxon>Solanum</taxon>
    </lineage>
</organism>
<sequence length="267" mass="30303">MAQECLAVIGAIQLLKGGHLDSSIIDELEYARYRLKCVSRFLVKLEEVHPENTISTQLGTLFQQAHDGFSEICTHMDQHYTIKMTKALKKIKLENIAERLKAASKPSTSTRGMISEVLKILKPENIAERIKASKPSASSSRITTMEMVRFVNFLLDYVKNLAPMKLRYLQAFFILTSSRCIEHETSKSSRSETTMKSGCMLDFVNGLREDLRETPLSRDEVRCLRRGLYSLSIFLKDLEYAGTPLKEFSSLQSLIEALAFEAAFVIY</sequence>
<evidence type="ECO:0000313" key="1">
    <source>
        <dbReference type="EMBL" id="KAG5604650.1"/>
    </source>
</evidence>